<dbReference type="InterPro" id="IPR000639">
    <property type="entry name" value="Epox_hydrolase-like"/>
</dbReference>
<dbReference type="InterPro" id="IPR000073">
    <property type="entry name" value="AB_hydrolase_1"/>
</dbReference>
<dbReference type="Pfam" id="PF00561">
    <property type="entry name" value="Abhydrolase_1"/>
    <property type="match status" value="1"/>
</dbReference>
<dbReference type="PANTHER" id="PTHR43798:SF31">
    <property type="entry name" value="AB HYDROLASE SUPERFAMILY PROTEIN YCLE"/>
    <property type="match status" value="1"/>
</dbReference>
<dbReference type="InterPro" id="IPR050266">
    <property type="entry name" value="AB_hydrolase_sf"/>
</dbReference>
<dbReference type="EMBL" id="BAABFO010000012">
    <property type="protein sequence ID" value="GAA4334782.1"/>
    <property type="molecule type" value="Genomic_DNA"/>
</dbReference>
<organism evidence="3 4">
    <name type="scientific">Pigmentiphaga soli</name>
    <dbReference type="NCBI Taxonomy" id="1007095"/>
    <lineage>
        <taxon>Bacteria</taxon>
        <taxon>Pseudomonadati</taxon>
        <taxon>Pseudomonadota</taxon>
        <taxon>Betaproteobacteria</taxon>
        <taxon>Burkholderiales</taxon>
        <taxon>Alcaligenaceae</taxon>
        <taxon>Pigmentiphaga</taxon>
    </lineage>
</organism>
<dbReference type="Gene3D" id="3.40.50.1820">
    <property type="entry name" value="alpha/beta hydrolase"/>
    <property type="match status" value="1"/>
</dbReference>
<proteinExistence type="predicted"/>
<dbReference type="PANTHER" id="PTHR43798">
    <property type="entry name" value="MONOACYLGLYCEROL LIPASE"/>
    <property type="match status" value="1"/>
</dbReference>
<evidence type="ECO:0000313" key="4">
    <source>
        <dbReference type="Proteomes" id="UP001501671"/>
    </source>
</evidence>
<comment type="caution">
    <text evidence="3">The sequence shown here is derived from an EMBL/GenBank/DDBJ whole genome shotgun (WGS) entry which is preliminary data.</text>
</comment>
<feature type="domain" description="AB hydrolase-1" evidence="2">
    <location>
        <begin position="22"/>
        <end position="256"/>
    </location>
</feature>
<sequence>MIAYPCSAQGLSTRVLEAGAGPAVVFVHGLGARADRWRHNLDAVAAAGYRCVAMDLPGHGFAAKSGDFPFSVPACASWLAALLDTLDIGPCALVGTSLGGYISAAIACAQPARVRALALVGTIGITSMGGEARAAIAARFGTVSREGIERKLNAVLFDRSLVTPAWIEEEWRINNSPGAQAAFARIAQYIADGIDDDVVGERLAGLGAGAPPIAVIWGREDRAVPVEVGHRARDLLRPAVYEEIPCAGHGPYLENPAAFNDILLRFLRSSGGHPPAAGGPRPAR</sequence>
<name>A0ABP8H5R2_9BURK</name>
<evidence type="ECO:0000256" key="1">
    <source>
        <dbReference type="ARBA" id="ARBA00022801"/>
    </source>
</evidence>
<keyword evidence="1" id="KW-0378">Hydrolase</keyword>
<gene>
    <name evidence="3" type="ORF">GCM10023144_27370</name>
</gene>
<dbReference type="RefSeq" id="WP_345250378.1">
    <property type="nucleotide sequence ID" value="NZ_BAABFO010000012.1"/>
</dbReference>
<protein>
    <recommendedName>
        <fullName evidence="2">AB hydrolase-1 domain-containing protein</fullName>
    </recommendedName>
</protein>
<dbReference type="PRINTS" id="PR00111">
    <property type="entry name" value="ABHYDROLASE"/>
</dbReference>
<dbReference type="Proteomes" id="UP001501671">
    <property type="component" value="Unassembled WGS sequence"/>
</dbReference>
<reference evidence="4" key="1">
    <citation type="journal article" date="2019" name="Int. J. Syst. Evol. Microbiol.">
        <title>The Global Catalogue of Microorganisms (GCM) 10K type strain sequencing project: providing services to taxonomists for standard genome sequencing and annotation.</title>
        <authorList>
            <consortium name="The Broad Institute Genomics Platform"/>
            <consortium name="The Broad Institute Genome Sequencing Center for Infectious Disease"/>
            <person name="Wu L."/>
            <person name="Ma J."/>
        </authorList>
    </citation>
    <scope>NUCLEOTIDE SEQUENCE [LARGE SCALE GENOMIC DNA]</scope>
    <source>
        <strain evidence="4">JCM 17666</strain>
    </source>
</reference>
<evidence type="ECO:0000313" key="3">
    <source>
        <dbReference type="EMBL" id="GAA4334782.1"/>
    </source>
</evidence>
<dbReference type="InterPro" id="IPR029058">
    <property type="entry name" value="AB_hydrolase_fold"/>
</dbReference>
<evidence type="ECO:0000259" key="2">
    <source>
        <dbReference type="Pfam" id="PF00561"/>
    </source>
</evidence>
<dbReference type="PRINTS" id="PR00412">
    <property type="entry name" value="EPOXHYDRLASE"/>
</dbReference>
<accession>A0ABP8H5R2</accession>
<dbReference type="SUPFAM" id="SSF53474">
    <property type="entry name" value="alpha/beta-Hydrolases"/>
    <property type="match status" value="1"/>
</dbReference>
<keyword evidence="4" id="KW-1185">Reference proteome</keyword>